<evidence type="ECO:0000256" key="1">
    <source>
        <dbReference type="SAM" id="MobiDB-lite"/>
    </source>
</evidence>
<accession>A0A383VNP0</accession>
<dbReference type="GO" id="GO:0005829">
    <property type="term" value="C:cytosol"/>
    <property type="evidence" value="ECO:0007669"/>
    <property type="project" value="TreeGrafter"/>
</dbReference>
<evidence type="ECO:0000259" key="2">
    <source>
        <dbReference type="SMART" id="SM00479"/>
    </source>
</evidence>
<dbReference type="EMBL" id="FNXT01000770">
    <property type="protein sequence ID" value="SZX67135.1"/>
    <property type="molecule type" value="Genomic_DNA"/>
</dbReference>
<gene>
    <name evidence="4" type="ORF">BQ4739_LOCUS14480</name>
    <name evidence="3" type="ORF">BQ4739_LOCUS7556</name>
</gene>
<dbReference type="PANTHER" id="PTHR30231">
    <property type="entry name" value="DNA POLYMERASE III SUBUNIT EPSILON"/>
    <property type="match status" value="1"/>
</dbReference>
<dbReference type="STRING" id="3088.A0A383VNP0"/>
<evidence type="ECO:0000313" key="3">
    <source>
        <dbReference type="EMBL" id="SZX67135.1"/>
    </source>
</evidence>
<dbReference type="SMART" id="SM00479">
    <property type="entry name" value="EXOIII"/>
    <property type="match status" value="1"/>
</dbReference>
<sequence>MGPLRLSRPLVTFDIESTGTNVTRDRIVEIAAVKLMPDGTVQVMGPQRFNPGIPMSAEVTAIHGISDADVAGCPRFEEAAAEWMQFLQGCDLHGYNAKKFDVPILRNEFKRAGVLNFPPLGATVVDSFRLFCLQEQRNLGAAVSFYCGRSHAGAHSALADAQATLAVLVEQLRHYPTLPRDVAGLAALCAAPGRAQDITGDGKFQWRGEVPVLAFGKYAGEPLAVLIARHQDYLRWMSGQDFSDESLILVGQALKGLLPTKAGGWEALDFGPEPQQQQQQQQQRSGASSSRGSGSRRQQQQQELDPQASAAAAASSGERDQQAAASSVDRLDVHSGAASAEGTAAAAAAGWPALDPSNPSTAQWGNSADSWAAPEATAAAAAAEGTAEGTAETQEGLEAEAASRSSSPDGNGSPDGWSIVDPAPQSMSPGVVDDLSNPEPQEPEQEAGDGELQQLQGS</sequence>
<dbReference type="AlphaFoldDB" id="A0A383VNP0"/>
<feature type="region of interest" description="Disordered" evidence="1">
    <location>
        <begin position="349"/>
        <end position="458"/>
    </location>
</feature>
<dbReference type="EMBL" id="FNXT01001208">
    <property type="protein sequence ID" value="SZX74238.1"/>
    <property type="molecule type" value="Genomic_DNA"/>
</dbReference>
<dbReference type="GO" id="GO:0003676">
    <property type="term" value="F:nucleic acid binding"/>
    <property type="evidence" value="ECO:0007669"/>
    <property type="project" value="InterPro"/>
</dbReference>
<feature type="compositionally biased region" description="Polar residues" evidence="1">
    <location>
        <begin position="357"/>
        <end position="369"/>
    </location>
</feature>
<evidence type="ECO:0000313" key="5">
    <source>
        <dbReference type="Proteomes" id="UP000256970"/>
    </source>
</evidence>
<feature type="compositionally biased region" description="Low complexity" evidence="1">
    <location>
        <begin position="372"/>
        <end position="418"/>
    </location>
</feature>
<name>A0A383VNP0_TETOB</name>
<dbReference type="Proteomes" id="UP000256970">
    <property type="component" value="Unassembled WGS sequence"/>
</dbReference>
<feature type="domain" description="Exonuclease" evidence="2">
    <location>
        <begin position="9"/>
        <end position="177"/>
    </location>
</feature>
<dbReference type="GO" id="GO:0045004">
    <property type="term" value="P:DNA replication proofreading"/>
    <property type="evidence" value="ECO:0007669"/>
    <property type="project" value="TreeGrafter"/>
</dbReference>
<dbReference type="PANTHER" id="PTHR30231:SF41">
    <property type="entry name" value="DNA POLYMERASE III SUBUNIT EPSILON"/>
    <property type="match status" value="1"/>
</dbReference>
<organism evidence="3 5">
    <name type="scientific">Tetradesmus obliquus</name>
    <name type="common">Green alga</name>
    <name type="synonym">Acutodesmus obliquus</name>
    <dbReference type="NCBI Taxonomy" id="3088"/>
    <lineage>
        <taxon>Eukaryota</taxon>
        <taxon>Viridiplantae</taxon>
        <taxon>Chlorophyta</taxon>
        <taxon>core chlorophytes</taxon>
        <taxon>Chlorophyceae</taxon>
        <taxon>CS clade</taxon>
        <taxon>Sphaeropleales</taxon>
        <taxon>Scenedesmaceae</taxon>
        <taxon>Tetradesmus</taxon>
    </lineage>
</organism>
<reference evidence="3 5" key="1">
    <citation type="submission" date="2016-10" db="EMBL/GenBank/DDBJ databases">
        <authorList>
            <person name="Cai Z."/>
        </authorList>
    </citation>
    <scope>NUCLEOTIDE SEQUENCE [LARGE SCALE GENOMIC DNA]</scope>
</reference>
<protein>
    <recommendedName>
        <fullName evidence="2">Exonuclease domain-containing protein</fullName>
    </recommendedName>
</protein>
<dbReference type="InterPro" id="IPR036397">
    <property type="entry name" value="RNaseH_sf"/>
</dbReference>
<dbReference type="SUPFAM" id="SSF53098">
    <property type="entry name" value="Ribonuclease H-like"/>
    <property type="match status" value="1"/>
</dbReference>
<keyword evidence="5" id="KW-1185">Reference proteome</keyword>
<dbReference type="InterPro" id="IPR012337">
    <property type="entry name" value="RNaseH-like_sf"/>
</dbReference>
<dbReference type="Gene3D" id="3.30.420.10">
    <property type="entry name" value="Ribonuclease H-like superfamily/Ribonuclease H"/>
    <property type="match status" value="1"/>
</dbReference>
<evidence type="ECO:0000313" key="4">
    <source>
        <dbReference type="EMBL" id="SZX74238.1"/>
    </source>
</evidence>
<dbReference type="CDD" id="cd06127">
    <property type="entry name" value="DEDDh"/>
    <property type="match status" value="1"/>
</dbReference>
<feature type="compositionally biased region" description="Low complexity" evidence="1">
    <location>
        <begin position="275"/>
        <end position="316"/>
    </location>
</feature>
<dbReference type="InterPro" id="IPR013520">
    <property type="entry name" value="Ribonucl_H"/>
</dbReference>
<proteinExistence type="predicted"/>
<dbReference type="GO" id="GO:0008408">
    <property type="term" value="F:3'-5' exonuclease activity"/>
    <property type="evidence" value="ECO:0007669"/>
    <property type="project" value="TreeGrafter"/>
</dbReference>
<feature type="region of interest" description="Disordered" evidence="1">
    <location>
        <begin position="265"/>
        <end position="336"/>
    </location>
</feature>
<dbReference type="Pfam" id="PF00929">
    <property type="entry name" value="RNase_T"/>
    <property type="match status" value="1"/>
</dbReference>